<keyword evidence="8" id="KW-0479">Metal-binding</keyword>
<keyword evidence="13 19" id="KW-0665">Pyrimidine biosynthesis</keyword>
<feature type="binding site" evidence="19">
    <location>
        <position position="302"/>
    </location>
    <ligand>
        <name>Mn(2+)</name>
        <dbReference type="ChEBI" id="CHEBI:29035"/>
        <label>2</label>
    </ligand>
</feature>
<evidence type="ECO:0000256" key="12">
    <source>
        <dbReference type="ARBA" id="ARBA00022842"/>
    </source>
</evidence>
<dbReference type="Gene3D" id="3.30.470.20">
    <property type="entry name" value="ATP-grasp fold, B domain"/>
    <property type="match status" value="2"/>
</dbReference>
<dbReference type="PROSITE" id="PS51257">
    <property type="entry name" value="PROKAR_LIPOPROTEIN"/>
    <property type="match status" value="1"/>
</dbReference>
<feature type="binding site" evidence="19">
    <location>
        <position position="211"/>
    </location>
    <ligand>
        <name>ATP</name>
        <dbReference type="ChEBI" id="CHEBI:30616"/>
        <label>1</label>
    </ligand>
</feature>
<evidence type="ECO:0000256" key="2">
    <source>
        <dbReference type="ARBA" id="ARBA00004812"/>
    </source>
</evidence>
<feature type="binding site" evidence="19">
    <location>
        <position position="243"/>
    </location>
    <ligand>
        <name>ATP</name>
        <dbReference type="ChEBI" id="CHEBI:30616"/>
        <label>1</label>
    </ligand>
</feature>
<feature type="binding site" evidence="19">
    <location>
        <position position="216"/>
    </location>
    <ligand>
        <name>ATP</name>
        <dbReference type="ChEBI" id="CHEBI:30616"/>
        <label>1</label>
    </ligand>
</feature>
<dbReference type="CDD" id="cd01424">
    <property type="entry name" value="MGS_CPS_II"/>
    <property type="match status" value="1"/>
</dbReference>
<comment type="catalytic activity">
    <reaction evidence="15 19">
        <text>hydrogencarbonate + NH4(+) + 2 ATP = carbamoyl phosphate + 2 ADP + phosphate + 2 H(+)</text>
        <dbReference type="Rhea" id="RHEA:18029"/>
        <dbReference type="ChEBI" id="CHEBI:15378"/>
        <dbReference type="ChEBI" id="CHEBI:17544"/>
        <dbReference type="ChEBI" id="CHEBI:28938"/>
        <dbReference type="ChEBI" id="CHEBI:30616"/>
        <dbReference type="ChEBI" id="CHEBI:43474"/>
        <dbReference type="ChEBI" id="CHEBI:58228"/>
        <dbReference type="ChEBI" id="CHEBI:456216"/>
        <dbReference type="EC" id="6.3.4.16"/>
    </reaction>
</comment>
<reference evidence="23" key="1">
    <citation type="submission" date="2018-09" db="EMBL/GenBank/DDBJ databases">
        <title>Complete genome sequence of thermophilic cyanobacteria strain Thermosynechococcus elongatus PKUAC-SCTE542.</title>
        <authorList>
            <person name="Liang Y."/>
            <person name="Tang J."/>
            <person name="Daroch M."/>
        </authorList>
    </citation>
    <scope>NUCLEOTIDE SEQUENCE [LARGE SCALE GENOMIC DNA]</scope>
    <source>
        <strain evidence="23">E542</strain>
    </source>
</reference>
<feature type="binding site" evidence="19">
    <location>
        <position position="176"/>
    </location>
    <ligand>
        <name>ATP</name>
        <dbReference type="ChEBI" id="CHEBI:30616"/>
        <label>1</label>
    </ligand>
</feature>
<dbReference type="Gene3D" id="3.40.50.1380">
    <property type="entry name" value="Methylglyoxal synthase-like domain"/>
    <property type="match status" value="1"/>
</dbReference>
<feature type="binding site" evidence="19">
    <location>
        <position position="777"/>
    </location>
    <ligand>
        <name>ATP</name>
        <dbReference type="ChEBI" id="CHEBI:30616"/>
        <label>2</label>
    </ligand>
</feature>
<dbReference type="SUPFAM" id="SSF56059">
    <property type="entry name" value="Glutathione synthetase ATP-binding domain-like"/>
    <property type="match status" value="2"/>
</dbReference>
<dbReference type="PROSITE" id="PS00867">
    <property type="entry name" value="CPSASE_2"/>
    <property type="match status" value="2"/>
</dbReference>
<dbReference type="Pfam" id="PF02142">
    <property type="entry name" value="MGS"/>
    <property type="match status" value="1"/>
</dbReference>
<dbReference type="SUPFAM" id="SSF52440">
    <property type="entry name" value="PreATP-grasp domain"/>
    <property type="match status" value="2"/>
</dbReference>
<accession>A0A7D6J0M4</accession>
<dbReference type="InterPro" id="IPR011761">
    <property type="entry name" value="ATP-grasp"/>
</dbReference>
<sequence length="1100" mass="120510">MPRRTDISKILIIGSGPIVIGQACEFDYSGTQACKALREEGYEVILINSNPATIMTDPETADRTYIEPLTPEMVEKVIAAEHPDALLPTMGGQTALNLAVALSKSGILDRYGVELIGAKLPAIEMAEDRKLFKEAMQRIGVGVCPSGLANTLEEARAIAQEIGVYPLIIRPAFTLGGTGGGIAYNQEEFEEIAAAGLDASPVSQILIEQSLIGWKEYELEVMRDMADNVVIICSIENLDPMGIHTGDSITVAPAQTLTDKEYQRLRDAAIKIIREIGVETGGSNIQFAVNPATGEVIVIEMNPRVSRSSALASKATGFPIAKMAAKLAVGYTLPEIPNDITKKTPASFEPTIDYVVTKIPRFAFEKFPGSQPVLTTQMKSVGEAMAIGRTFQESLQKALRSLETGRAGWGCDRPEKLPSLEQLRGKLRTPNPDRIFAIRHAFLLGMTVEEVYELTAIDPWFLRQMQGLLETEKFLKRSKLEHLTADDLWRVKQQGFSDAQIAYATKTTDDQVRAYRQSLGVVPVYKTVDTCAAEFEAYTPYYYSTYERPVEQINPDTGDVELLPPQSEVLPPRKPRVMILGSGPNRIGQGIEFDYCCCHASYALRADDYETIMVNSNPETVSTDYDTSDRLYFEPLTKEDVLNIIEVERPVGIIIQFGGQTPLKLALPLQQYLERHGDRLGTKIWGTSPDSIDIAEDRERFEKILRELNIPQPPNGTARSYAEALSIAQRISYPVVVRPSYVLGGRAMEIVYSDAELERYMNEAVQVEPERPILIDKYLENAIEVDVDAIADATGTVVIGGIMEHIEQAGIHSGDSACSLPTQSLSPTVLETIRTWSIALAKALKVVGLMNLQLAVQGEQVYILEANPRASRTVPFVSKAIGIPLAKIAARLMSGKTLAELNFLSEKIPNHVAVKEAVLPFEKFAGTDTVLGPEMRSTGEAMGIDMTFGAAYAKSQLAANQRLPLKGTVFVSMSDRDKAAIVPVVQELQSLGFRIIATEGTRNALLEAGLSNIELILKLHEGRPHVLDAIKNEQIHLILNTPSGQEARTDAQLIRRTALAYKIPIVTTIAGAKATAAAIKTLQTSTLGVRALQDYHQAEC</sequence>
<dbReference type="SMART" id="SM01096">
    <property type="entry name" value="CPSase_L_D3"/>
    <property type="match status" value="1"/>
</dbReference>
<evidence type="ECO:0000256" key="19">
    <source>
        <dbReference type="HAMAP-Rule" id="MF_01210"/>
    </source>
</evidence>
<dbReference type="FunFam" id="3.30.1490.20:FF:000001">
    <property type="entry name" value="Carbamoyl-phosphate synthase large chain"/>
    <property type="match status" value="1"/>
</dbReference>
<evidence type="ECO:0000256" key="8">
    <source>
        <dbReference type="ARBA" id="ARBA00022723"/>
    </source>
</evidence>
<comment type="catalytic activity">
    <reaction evidence="16 19">
        <text>hydrogencarbonate + L-glutamine + 2 ATP + H2O = carbamoyl phosphate + L-glutamate + 2 ADP + phosphate + 2 H(+)</text>
        <dbReference type="Rhea" id="RHEA:18633"/>
        <dbReference type="ChEBI" id="CHEBI:15377"/>
        <dbReference type="ChEBI" id="CHEBI:15378"/>
        <dbReference type="ChEBI" id="CHEBI:17544"/>
        <dbReference type="ChEBI" id="CHEBI:29985"/>
        <dbReference type="ChEBI" id="CHEBI:30616"/>
        <dbReference type="ChEBI" id="CHEBI:43474"/>
        <dbReference type="ChEBI" id="CHEBI:58228"/>
        <dbReference type="ChEBI" id="CHEBI:58359"/>
        <dbReference type="ChEBI" id="CHEBI:456216"/>
        <dbReference type="EC" id="6.3.5.5"/>
    </reaction>
</comment>
<feature type="binding site" evidence="19">
    <location>
        <position position="853"/>
    </location>
    <ligand>
        <name>Mn(2+)</name>
        <dbReference type="ChEBI" id="CHEBI:29035"/>
        <label>3</label>
    </ligand>
</feature>
<feature type="binding site" evidence="19">
    <location>
        <position position="853"/>
    </location>
    <ligand>
        <name>Mg(2+)</name>
        <dbReference type="ChEBI" id="CHEBI:18420"/>
        <label>3</label>
    </ligand>
</feature>
<feature type="binding site" evidence="19">
    <location>
        <position position="784"/>
    </location>
    <ligand>
        <name>ATP</name>
        <dbReference type="ChEBI" id="CHEBI:30616"/>
        <label>2</label>
    </ligand>
</feature>
<dbReference type="InterPro" id="IPR005479">
    <property type="entry name" value="CPAse_ATP-bd"/>
</dbReference>
<dbReference type="Gene3D" id="1.10.1030.10">
    <property type="entry name" value="Carbamoyl-phosphate synthetase, large subunit oligomerisation domain"/>
    <property type="match status" value="1"/>
</dbReference>
<keyword evidence="23" id="KW-1185">Reference proteome</keyword>
<comment type="domain">
    <text evidence="19">The large subunit is composed of 2 ATP-grasp domains that are involved in binding the 2 ATP molecules needed for carbamoyl phosphate synthesis. The N-terminal ATP-grasp domain (referred to as the carboxyphosphate synthetic component) catalyzes the ATP-dependent phosphorylation of hydrogencarbonate to carboxyphosphate and the subsequent nucleophilic attack by ammonia to form a carbamate intermediate. The C-terminal ATP-grasp domain (referred to as the carbamoyl phosphate synthetic component) then catalyzes the phosphorylation of carbamate with the second ATP to form the end product carbamoyl phosphate. The reactive and unstable enzyme intermediates are sequentially channeled from one active site to the next through the interior of the protein over a distance of at least 96 A.</text>
</comment>
<dbReference type="UniPathway" id="UPA00070">
    <property type="reaction ID" value="UER00115"/>
</dbReference>
<name>A0A7D6J0M4_9CYAN</name>
<feature type="binding site" evidence="19">
    <location>
        <position position="867"/>
    </location>
    <ligand>
        <name>Mn(2+)</name>
        <dbReference type="ChEBI" id="CHEBI:29035"/>
        <label>4</label>
    </ligand>
</feature>
<evidence type="ECO:0000256" key="17">
    <source>
        <dbReference type="ARBA" id="ARBA00057223"/>
    </source>
</evidence>
<feature type="binding site" evidence="19">
    <location>
        <position position="867"/>
    </location>
    <ligand>
        <name>Mg(2+)</name>
        <dbReference type="ChEBI" id="CHEBI:18420"/>
        <label>4</label>
    </ligand>
</feature>
<feature type="binding site" evidence="19">
    <location>
        <position position="129"/>
    </location>
    <ligand>
        <name>ATP</name>
        <dbReference type="ChEBI" id="CHEBI:30616"/>
        <label>1</label>
    </ligand>
</feature>
<dbReference type="AlphaFoldDB" id="A0A7D6J0M4"/>
<dbReference type="GO" id="GO:0005737">
    <property type="term" value="C:cytoplasm"/>
    <property type="evidence" value="ECO:0007669"/>
    <property type="project" value="TreeGrafter"/>
</dbReference>
<evidence type="ECO:0000256" key="1">
    <source>
        <dbReference type="ARBA" id="ARBA00001936"/>
    </source>
</evidence>
<evidence type="ECO:0000256" key="10">
    <source>
        <dbReference type="ARBA" id="ARBA00022741"/>
    </source>
</evidence>
<evidence type="ECO:0000256" key="15">
    <source>
        <dbReference type="ARBA" id="ARBA00047359"/>
    </source>
</evidence>
<dbReference type="EC" id="6.3.5.5" evidence="19"/>
<feature type="domain" description="ATP-grasp" evidence="20">
    <location>
        <begin position="702"/>
        <end position="894"/>
    </location>
</feature>
<dbReference type="NCBIfam" id="NF009455">
    <property type="entry name" value="PRK12815.1"/>
    <property type="match status" value="1"/>
</dbReference>
<organism evidence="22 23">
    <name type="scientific">Thermosynechococcus sichuanensis E542</name>
    <dbReference type="NCBI Taxonomy" id="2016101"/>
    <lineage>
        <taxon>Bacteria</taxon>
        <taxon>Bacillati</taxon>
        <taxon>Cyanobacteriota</taxon>
        <taxon>Cyanophyceae</taxon>
        <taxon>Acaryochloridales</taxon>
        <taxon>Thermosynechococcaceae</taxon>
        <taxon>Thermosynechococcus</taxon>
        <taxon>Thermosynechococcus sichuanensis</taxon>
    </lineage>
</organism>
<evidence type="ECO:0000313" key="23">
    <source>
        <dbReference type="Proteomes" id="UP000261812"/>
    </source>
</evidence>
<protein>
    <recommendedName>
        <fullName evidence="19">Carbamoyl phosphate synthase large chain</fullName>
        <ecNumber evidence="19">6.3.4.16</ecNumber>
        <ecNumber evidence="19">6.3.5.5</ecNumber>
    </recommendedName>
    <alternativeName>
        <fullName evidence="19">Carbamoyl phosphate synthetase ammonia chain</fullName>
    </alternativeName>
</protein>
<comment type="cofactor">
    <cofactor evidence="19">
        <name>Mg(2+)</name>
        <dbReference type="ChEBI" id="CHEBI:18420"/>
    </cofactor>
    <cofactor evidence="19">
        <name>Mn(2+)</name>
        <dbReference type="ChEBI" id="CHEBI:29035"/>
    </cofactor>
    <text evidence="19">Binds 4 Mg(2+) or Mn(2+) ions per subunit.</text>
</comment>
<dbReference type="InterPro" id="IPR006275">
    <property type="entry name" value="CPSase_lsu"/>
</dbReference>
<dbReference type="SMART" id="SM00851">
    <property type="entry name" value="MGS"/>
    <property type="match status" value="1"/>
</dbReference>
<dbReference type="SUPFAM" id="SSF52335">
    <property type="entry name" value="Methylglyoxal synthase-like"/>
    <property type="match status" value="1"/>
</dbReference>
<evidence type="ECO:0000313" key="22">
    <source>
        <dbReference type="EMBL" id="QLL29316.1"/>
    </source>
</evidence>
<feature type="binding site" evidence="19">
    <location>
        <position position="300"/>
    </location>
    <ligand>
        <name>Mg(2+)</name>
        <dbReference type="ChEBI" id="CHEBI:18420"/>
        <label>1</label>
    </ligand>
</feature>
<dbReference type="Pfam" id="PF02786">
    <property type="entry name" value="CPSase_L_D2"/>
    <property type="match status" value="2"/>
</dbReference>
<dbReference type="Pfam" id="PF25596">
    <property type="entry name" value="CPSase_L_D1"/>
    <property type="match status" value="2"/>
</dbReference>
<dbReference type="HAMAP" id="MF_01210_B">
    <property type="entry name" value="CPSase_L_chain_B"/>
    <property type="match status" value="1"/>
</dbReference>
<dbReference type="GO" id="GO:0004088">
    <property type="term" value="F:carbamoyl-phosphate synthase (glutamine-hydrolyzing) activity"/>
    <property type="evidence" value="ECO:0007669"/>
    <property type="project" value="UniProtKB-UniRule"/>
</dbReference>
<dbReference type="NCBIfam" id="TIGR01369">
    <property type="entry name" value="CPSaseII_lrg"/>
    <property type="match status" value="1"/>
</dbReference>
<dbReference type="EC" id="6.3.4.16" evidence="19"/>
<dbReference type="InterPro" id="IPR036897">
    <property type="entry name" value="CarbamoylP_synth_lsu_oligo_sf"/>
</dbReference>
<feature type="binding site" evidence="19">
    <location>
        <position position="853"/>
    </location>
    <ligand>
        <name>ATP</name>
        <dbReference type="ChEBI" id="CHEBI:30616"/>
        <label>2</label>
    </ligand>
</feature>
<dbReference type="GO" id="GO:0046872">
    <property type="term" value="F:metal ion binding"/>
    <property type="evidence" value="ECO:0007669"/>
    <property type="project" value="UniProtKB-KW"/>
</dbReference>
<evidence type="ECO:0000256" key="6">
    <source>
        <dbReference type="ARBA" id="ARBA00022598"/>
    </source>
</evidence>
<dbReference type="PANTHER" id="PTHR11405:SF53">
    <property type="entry name" value="CARBAMOYL-PHOSPHATE SYNTHASE [AMMONIA], MITOCHONDRIAL"/>
    <property type="match status" value="1"/>
</dbReference>
<dbReference type="KEGG" id="tsq:D3A95_08935"/>
<feature type="binding site" evidence="19">
    <location>
        <position position="177"/>
    </location>
    <ligand>
        <name>ATP</name>
        <dbReference type="ChEBI" id="CHEBI:30616"/>
        <label>1</label>
    </ligand>
</feature>
<feature type="binding site" evidence="19">
    <location>
        <position position="302"/>
    </location>
    <ligand>
        <name>Mg(2+)</name>
        <dbReference type="ChEBI" id="CHEBI:18420"/>
        <label>2</label>
    </ligand>
</feature>
<gene>
    <name evidence="19 22" type="primary">carB</name>
    <name evidence="22" type="ORF">D3A95_08935</name>
</gene>
<dbReference type="FunFam" id="3.40.50.20:FF:000003">
    <property type="entry name" value="Carbamoyl-phosphate synthase large chain"/>
    <property type="match status" value="1"/>
</dbReference>
<feature type="binding site" evidence="19">
    <location>
        <position position="865"/>
    </location>
    <ligand>
        <name>Mn(2+)</name>
        <dbReference type="ChEBI" id="CHEBI:29035"/>
        <label>4</label>
    </ligand>
</feature>
<comment type="similarity">
    <text evidence="4 19">Belongs to the CarB family.</text>
</comment>
<evidence type="ECO:0000256" key="13">
    <source>
        <dbReference type="ARBA" id="ARBA00022975"/>
    </source>
</evidence>
<dbReference type="UniPathway" id="UPA00068">
    <property type="reaction ID" value="UER00171"/>
</dbReference>
<comment type="pathway">
    <text evidence="2 19">Pyrimidine metabolism; UMP biosynthesis via de novo pathway; (S)-dihydroorotate from bicarbonate: step 1/3.</text>
</comment>
<dbReference type="GO" id="GO:0005524">
    <property type="term" value="F:ATP binding"/>
    <property type="evidence" value="ECO:0007669"/>
    <property type="project" value="UniProtKB-UniRule"/>
</dbReference>
<dbReference type="PROSITE" id="PS50975">
    <property type="entry name" value="ATP_GRASP"/>
    <property type="match status" value="2"/>
</dbReference>
<dbReference type="NCBIfam" id="NF003671">
    <property type="entry name" value="PRK05294.1"/>
    <property type="match status" value="1"/>
</dbReference>
<dbReference type="FunFam" id="1.10.1030.10:FF:000002">
    <property type="entry name" value="Carbamoyl-phosphate synthase large chain"/>
    <property type="match status" value="1"/>
</dbReference>
<dbReference type="InterPro" id="IPR016185">
    <property type="entry name" value="PreATP-grasp_dom_sf"/>
</dbReference>
<feature type="binding site" evidence="19">
    <location>
        <position position="300"/>
    </location>
    <ligand>
        <name>Mg(2+)</name>
        <dbReference type="ChEBI" id="CHEBI:18420"/>
        <label>2</label>
    </ligand>
</feature>
<dbReference type="PROSITE" id="PS00866">
    <property type="entry name" value="CPSASE_1"/>
    <property type="match status" value="2"/>
</dbReference>
<feature type="domain" description="ATP-grasp" evidence="20">
    <location>
        <begin position="133"/>
        <end position="329"/>
    </location>
</feature>
<feature type="region of interest" description="Carboxyphosphate synthetic domain" evidence="19">
    <location>
        <begin position="1"/>
        <end position="403"/>
    </location>
</feature>
<feature type="binding site" evidence="19">
    <location>
        <position position="209"/>
    </location>
    <ligand>
        <name>ATP</name>
        <dbReference type="ChEBI" id="CHEBI:30616"/>
        <label>1</label>
    </ligand>
</feature>
<evidence type="ECO:0000256" key="18">
    <source>
        <dbReference type="ARBA" id="ARBA00062056"/>
    </source>
</evidence>
<evidence type="ECO:0000256" key="14">
    <source>
        <dbReference type="ARBA" id="ARBA00023211"/>
    </source>
</evidence>
<dbReference type="PROSITE" id="PS51855">
    <property type="entry name" value="MGS"/>
    <property type="match status" value="1"/>
</dbReference>
<comment type="cofactor">
    <cofactor evidence="1">
        <name>Mn(2+)</name>
        <dbReference type="ChEBI" id="CHEBI:29035"/>
    </cofactor>
</comment>
<keyword evidence="7 19" id="KW-0028">Amino-acid biosynthesis</keyword>
<proteinExistence type="inferred from homology"/>
<dbReference type="FunFam" id="3.30.470.20:FF:000013">
    <property type="entry name" value="Carbamoyl-phosphate synthase large chain"/>
    <property type="match status" value="1"/>
</dbReference>
<feature type="binding site" evidence="19">
    <location>
        <position position="300"/>
    </location>
    <ligand>
        <name>Mn(2+)</name>
        <dbReference type="ChEBI" id="CHEBI:29035"/>
        <label>1</label>
    </ligand>
</feature>
<dbReference type="GO" id="GO:0044205">
    <property type="term" value="P:'de novo' UMP biosynthetic process"/>
    <property type="evidence" value="ECO:0007669"/>
    <property type="project" value="UniProtKB-UniRule"/>
</dbReference>
<feature type="binding site" evidence="19">
    <location>
        <position position="300"/>
    </location>
    <ligand>
        <name>ATP</name>
        <dbReference type="ChEBI" id="CHEBI:30616"/>
        <label>1</label>
    </ligand>
</feature>
<keyword evidence="10 19" id="KW-0547">Nucleotide-binding</keyword>
<feature type="binding site" evidence="19">
    <location>
        <position position="300"/>
    </location>
    <ligand>
        <name>Mn(2+)</name>
        <dbReference type="ChEBI" id="CHEBI:29035"/>
        <label>2</label>
    </ligand>
</feature>
<dbReference type="Pfam" id="PF02787">
    <property type="entry name" value="CPSase_L_D3"/>
    <property type="match status" value="1"/>
</dbReference>
<feature type="binding site" evidence="19">
    <location>
        <position position="286"/>
    </location>
    <ligand>
        <name>ATP</name>
        <dbReference type="ChEBI" id="CHEBI:30616"/>
        <label>1</label>
    </ligand>
</feature>
<keyword evidence="11 19" id="KW-0067">ATP-binding</keyword>
<evidence type="ECO:0000256" key="4">
    <source>
        <dbReference type="ARBA" id="ARBA00009799"/>
    </source>
</evidence>
<dbReference type="GO" id="GO:0004087">
    <property type="term" value="F:carbamoyl-phosphate synthase (ammonia) activity"/>
    <property type="evidence" value="ECO:0007669"/>
    <property type="project" value="UniProtKB-EC"/>
</dbReference>
<comment type="function">
    <text evidence="17 19">Large subunit of the glutamine-dependent carbamoyl phosphate synthetase (CPSase). CPSase catalyzes the formation of carbamoyl phosphate from the ammonia moiety of glutamine, carbonate, and phosphate donated by ATP, constituting the first step of 2 biosynthetic pathways, one leading to arginine and/or urea and the other to pyrimidine nucleotides. The large subunit (synthetase) binds the substrates ammonia (free or transferred from glutamine from the small subunit), hydrogencarbonate and ATP and carries out an ATP-coupled ligase reaction, activating hydrogencarbonate by forming carboxy phosphate which reacts with ammonia to form carbamoyl phosphate.</text>
</comment>
<evidence type="ECO:0000256" key="11">
    <source>
        <dbReference type="ARBA" id="ARBA00022840"/>
    </source>
</evidence>
<feature type="binding site" evidence="19">
    <location>
        <position position="244"/>
    </location>
    <ligand>
        <name>ATP</name>
        <dbReference type="ChEBI" id="CHEBI:30616"/>
        <label>1</label>
    </ligand>
</feature>
<dbReference type="SUPFAM" id="SSF48108">
    <property type="entry name" value="Carbamoyl phosphate synthetase, large subunit connection domain"/>
    <property type="match status" value="1"/>
</dbReference>
<dbReference type="Gene3D" id="3.40.50.20">
    <property type="match status" value="2"/>
</dbReference>
<evidence type="ECO:0000259" key="20">
    <source>
        <dbReference type="PROSITE" id="PS50975"/>
    </source>
</evidence>
<dbReference type="FunFam" id="3.40.50.20:FF:000001">
    <property type="entry name" value="Carbamoyl-phosphate synthase large chain"/>
    <property type="match status" value="1"/>
</dbReference>
<dbReference type="PRINTS" id="PR00098">
    <property type="entry name" value="CPSASE"/>
</dbReference>
<keyword evidence="9 19" id="KW-0677">Repeat</keyword>
<comment type="pathway">
    <text evidence="3 19">Amino-acid biosynthesis; L-arginine biosynthesis; carbamoyl phosphate from bicarbonate: step 1/1.</text>
</comment>
<feature type="binding site" evidence="19">
    <location>
        <position position="865"/>
    </location>
    <ligand>
        <name>Mg(2+)</name>
        <dbReference type="ChEBI" id="CHEBI:18420"/>
        <label>4</label>
    </ligand>
</feature>
<feature type="binding site" evidence="19">
    <location>
        <position position="811"/>
    </location>
    <ligand>
        <name>ATP</name>
        <dbReference type="ChEBI" id="CHEBI:30616"/>
        <label>2</label>
    </ligand>
</feature>
<evidence type="ECO:0000259" key="21">
    <source>
        <dbReference type="PROSITE" id="PS51855"/>
    </source>
</evidence>
<feature type="binding site" evidence="19">
    <location>
        <position position="865"/>
    </location>
    <ligand>
        <name>Mg(2+)</name>
        <dbReference type="ChEBI" id="CHEBI:18420"/>
        <label>3</label>
    </ligand>
</feature>
<feature type="binding site" evidence="19">
    <location>
        <position position="242"/>
    </location>
    <ligand>
        <name>ATP</name>
        <dbReference type="ChEBI" id="CHEBI:30616"/>
        <label>1</label>
    </ligand>
</feature>
<feature type="binding site" evidence="19">
    <location>
        <position position="738"/>
    </location>
    <ligand>
        <name>ATP</name>
        <dbReference type="ChEBI" id="CHEBI:30616"/>
        <label>2</label>
    </ligand>
</feature>
<feature type="binding site" evidence="19">
    <location>
        <position position="865"/>
    </location>
    <ligand>
        <name>ATP</name>
        <dbReference type="ChEBI" id="CHEBI:30616"/>
        <label>2</label>
    </ligand>
</feature>
<feature type="binding site" evidence="19">
    <location>
        <position position="865"/>
    </location>
    <ligand>
        <name>Mn(2+)</name>
        <dbReference type="ChEBI" id="CHEBI:29035"/>
        <label>3</label>
    </ligand>
</feature>
<evidence type="ECO:0000256" key="3">
    <source>
        <dbReference type="ARBA" id="ARBA00005077"/>
    </source>
</evidence>
<evidence type="ECO:0000256" key="9">
    <source>
        <dbReference type="ARBA" id="ARBA00022737"/>
    </source>
</evidence>
<evidence type="ECO:0000256" key="7">
    <source>
        <dbReference type="ARBA" id="ARBA00022605"/>
    </source>
</evidence>
<dbReference type="FunFam" id="3.30.470.20:FF:000007">
    <property type="entry name" value="Carbamoyl-phosphate synthase large chain"/>
    <property type="match status" value="1"/>
</dbReference>
<dbReference type="Proteomes" id="UP000261812">
    <property type="component" value="Chromosome"/>
</dbReference>
<feature type="binding site" evidence="19">
    <location>
        <position position="779"/>
    </location>
    <ligand>
        <name>ATP</name>
        <dbReference type="ChEBI" id="CHEBI:30616"/>
        <label>2</label>
    </ligand>
</feature>
<evidence type="ECO:0000256" key="5">
    <source>
        <dbReference type="ARBA" id="ARBA00022571"/>
    </source>
</evidence>
<dbReference type="InterPro" id="IPR036914">
    <property type="entry name" value="MGS-like_dom_sf"/>
</dbReference>
<dbReference type="RefSeq" id="WP_181494691.1">
    <property type="nucleotide sequence ID" value="NZ_CP032152.1"/>
</dbReference>
<dbReference type="InterPro" id="IPR005480">
    <property type="entry name" value="CPSase_lsu_oligo"/>
</dbReference>
<comment type="subunit">
    <text evidence="18 19">Composed of two chains; the small (or glutamine) chain promotes the hydrolysis of glutamine to ammonia, which is used by the large (or ammonia) chain to synthesize carbamoyl phosphate. Tetramer of heterodimers (alpha,beta)4.</text>
</comment>
<keyword evidence="12" id="KW-0460">Magnesium</keyword>
<dbReference type="InterPro" id="IPR058047">
    <property type="entry name" value="CPSase_preATP-grasp"/>
</dbReference>
<dbReference type="GO" id="GO:0006526">
    <property type="term" value="P:L-arginine biosynthetic process"/>
    <property type="evidence" value="ECO:0007669"/>
    <property type="project" value="UniProtKB-UniRule"/>
</dbReference>
<keyword evidence="5 19" id="KW-0055">Arginine biosynthesis</keyword>
<evidence type="ECO:0000256" key="16">
    <source>
        <dbReference type="ARBA" id="ARBA00048816"/>
    </source>
</evidence>
<feature type="binding site" evidence="19">
    <location>
        <position position="286"/>
    </location>
    <ligand>
        <name>Mg(2+)</name>
        <dbReference type="ChEBI" id="CHEBI:18420"/>
        <label>1</label>
    </ligand>
</feature>
<dbReference type="InterPro" id="IPR011607">
    <property type="entry name" value="MGS-like_dom"/>
</dbReference>
<feature type="binding site" evidence="19">
    <location>
        <position position="812"/>
    </location>
    <ligand>
        <name>ATP</name>
        <dbReference type="ChEBI" id="CHEBI:30616"/>
        <label>2</label>
    </ligand>
</feature>
<comment type="caution">
    <text evidence="19">Lacks conserved residue(s) required for the propagation of feature annotation.</text>
</comment>
<dbReference type="HAMAP" id="MF_01210_A">
    <property type="entry name" value="CPSase_L_chain_A"/>
    <property type="match status" value="1"/>
</dbReference>
<keyword evidence="6 19" id="KW-0436">Ligase</keyword>
<feature type="binding site" evidence="19">
    <location>
        <position position="813"/>
    </location>
    <ligand>
        <name>ATP</name>
        <dbReference type="ChEBI" id="CHEBI:30616"/>
        <label>2</label>
    </ligand>
</feature>
<dbReference type="PANTHER" id="PTHR11405">
    <property type="entry name" value="CARBAMOYLTRANSFERASE FAMILY MEMBER"/>
    <property type="match status" value="1"/>
</dbReference>
<dbReference type="EMBL" id="CP032152">
    <property type="protein sequence ID" value="QLL29316.1"/>
    <property type="molecule type" value="Genomic_DNA"/>
</dbReference>
<feature type="domain" description="MGS-like" evidence="21">
    <location>
        <begin position="961"/>
        <end position="1100"/>
    </location>
</feature>
<feature type="binding site" evidence="19">
    <location>
        <position position="170"/>
    </location>
    <ligand>
        <name>ATP</name>
        <dbReference type="ChEBI" id="CHEBI:30616"/>
        <label>1</label>
    </ligand>
</feature>
<keyword evidence="14" id="KW-0464">Manganese</keyword>
<dbReference type="InterPro" id="IPR005483">
    <property type="entry name" value="CPSase_dom"/>
</dbReference>
<feature type="binding site" evidence="19">
    <location>
        <position position="810"/>
    </location>
    <ligand>
        <name>ATP</name>
        <dbReference type="ChEBI" id="CHEBI:30616"/>
        <label>2</label>
    </ligand>
</feature>
<feature type="region of interest" description="Allosteric domain" evidence="19">
    <location>
        <begin position="961"/>
        <end position="1100"/>
    </location>
</feature>
<dbReference type="InterPro" id="IPR033937">
    <property type="entry name" value="MGS_CPS_CarB"/>
</dbReference>
<feature type="binding site" evidence="19">
    <location>
        <position position="286"/>
    </location>
    <ligand>
        <name>Mn(2+)</name>
        <dbReference type="ChEBI" id="CHEBI:29035"/>
        <label>1</label>
    </ligand>
</feature>
<dbReference type="GO" id="GO:0006541">
    <property type="term" value="P:glutamine metabolic process"/>
    <property type="evidence" value="ECO:0007669"/>
    <property type="project" value="TreeGrafter"/>
</dbReference>